<organism evidence="2 3">
    <name type="scientific">Pseudoalteromonas rubra</name>
    <dbReference type="NCBI Taxonomy" id="43658"/>
    <lineage>
        <taxon>Bacteria</taxon>
        <taxon>Pseudomonadati</taxon>
        <taxon>Pseudomonadota</taxon>
        <taxon>Gammaproteobacteria</taxon>
        <taxon>Alteromonadales</taxon>
        <taxon>Pseudoalteromonadaceae</taxon>
        <taxon>Pseudoalteromonas</taxon>
    </lineage>
</organism>
<keyword evidence="1" id="KW-0732">Signal</keyword>
<dbReference type="AlphaFoldDB" id="A0A0U3HM90"/>
<dbReference type="Pfam" id="PF12098">
    <property type="entry name" value="DUF3574"/>
    <property type="match status" value="1"/>
</dbReference>
<dbReference type="Proteomes" id="UP000069015">
    <property type="component" value="Chromosome 1"/>
</dbReference>
<feature type="chain" id="PRO_5006839489" description="DUF3574 domain-containing protein" evidence="1">
    <location>
        <begin position="24"/>
        <end position="134"/>
    </location>
</feature>
<sequence>MVVKFANRLILLTLLLSTSHAYADEVYRLRLFFGLSLPGGGGVSLEQWQAFQNDEIVKAFDGFNVVDSIGYYKGKPERSKVVTVIVDEQGVEKAKMLASLYARRFGQDSVMLVKVPVAEWDFIGPDYKSATHEQ</sequence>
<name>A0A0U3HM90_9GAMM</name>
<dbReference type="InterPro" id="IPR021957">
    <property type="entry name" value="DUF3574"/>
</dbReference>
<dbReference type="KEGG" id="prr:AT705_03185"/>
<dbReference type="RefSeq" id="WP_058795464.1">
    <property type="nucleotide sequence ID" value="NZ_CP013611.1"/>
</dbReference>
<gene>
    <name evidence="2" type="ORF">AT705_03185</name>
</gene>
<accession>A0A0U3HM90</accession>
<dbReference type="EMBL" id="CP013611">
    <property type="protein sequence ID" value="ALU42024.1"/>
    <property type="molecule type" value="Genomic_DNA"/>
</dbReference>
<evidence type="ECO:0000313" key="3">
    <source>
        <dbReference type="Proteomes" id="UP000069015"/>
    </source>
</evidence>
<reference evidence="2 3" key="1">
    <citation type="submission" date="2015-12" db="EMBL/GenBank/DDBJ databases">
        <title>Complete genome sequence of Pseudoalteromonas rubra SCSIO 6842, harboring a conjugative plasmid.</title>
        <authorList>
            <person name="Li B."/>
            <person name="Wang X."/>
        </authorList>
    </citation>
    <scope>NUCLEOTIDE SEQUENCE [LARGE SCALE GENOMIC DNA]</scope>
    <source>
        <strain evidence="2 3">SCSIO 6842</strain>
    </source>
</reference>
<protein>
    <recommendedName>
        <fullName evidence="4">DUF3574 domain-containing protein</fullName>
    </recommendedName>
</protein>
<proteinExistence type="predicted"/>
<feature type="signal peptide" evidence="1">
    <location>
        <begin position="1"/>
        <end position="23"/>
    </location>
</feature>
<evidence type="ECO:0000313" key="2">
    <source>
        <dbReference type="EMBL" id="ALU42024.1"/>
    </source>
</evidence>
<evidence type="ECO:0000256" key="1">
    <source>
        <dbReference type="SAM" id="SignalP"/>
    </source>
</evidence>
<evidence type="ECO:0008006" key="4">
    <source>
        <dbReference type="Google" id="ProtNLM"/>
    </source>
</evidence>